<dbReference type="KEGG" id="mfo:Metfor_0462"/>
<dbReference type="InterPro" id="IPR015419">
    <property type="entry name" value="CTAG/Pcc1"/>
</dbReference>
<dbReference type="HOGENOM" id="CLU_169408_0_0_2"/>
<dbReference type="STRING" id="593750.Metfor_0462"/>
<reference evidence="2 3" key="2">
    <citation type="journal article" date="2014" name="Genome Announc.">
        <title>Complete Genome Sequence of Methanoregula formicica SMSPT, a Mesophilic Hydrogenotrophic Methanogen Isolated from a Methanogenic Upflow Anaerobic Sludge Blanket Reactor.</title>
        <authorList>
            <person name="Yamamoto K."/>
            <person name="Tamaki H."/>
            <person name="Cadillo-Quiroz H."/>
            <person name="Imachi H."/>
            <person name="Kyrpides N."/>
            <person name="Woyke T."/>
            <person name="Goodwin L."/>
            <person name="Zinder S.H."/>
            <person name="Kamagata Y."/>
            <person name="Liu W.T."/>
        </authorList>
    </citation>
    <scope>NUCLEOTIDE SEQUENCE [LARGE SCALE GENOMIC DNA]</scope>
    <source>
        <strain evidence="3">DSM 22288 / NBRC 105244 / SMSP</strain>
    </source>
</reference>
<dbReference type="Proteomes" id="UP000010824">
    <property type="component" value="Chromosome"/>
</dbReference>
<comment type="similarity">
    <text evidence="1">Belongs to the CTAG/PCC1 family.</text>
</comment>
<gene>
    <name evidence="2" type="ordered locus">Metfor_0462</name>
</gene>
<sequence>MMHAEGTITTLHDNAACVAAALTPDNLRSMETRAEGGRVVTTITGRQLRSVIASVDDYLMNLAVAEDACSLTAKTDR</sequence>
<evidence type="ECO:0000313" key="2">
    <source>
        <dbReference type="EMBL" id="AGB01534.1"/>
    </source>
</evidence>
<keyword evidence="3" id="KW-1185">Reference proteome</keyword>
<name>L0HEK0_METFS</name>
<dbReference type="eggNOG" id="arCOG01354">
    <property type="taxonomic scope" value="Archaea"/>
</dbReference>
<dbReference type="RefSeq" id="WP_015284498.1">
    <property type="nucleotide sequence ID" value="NC_019943.1"/>
</dbReference>
<dbReference type="GeneID" id="14309135"/>
<reference evidence="3" key="1">
    <citation type="submission" date="2011-12" db="EMBL/GenBank/DDBJ databases">
        <title>Complete sequence of Methanoregula formicicum SMSP.</title>
        <authorList>
            <person name="Lucas S."/>
            <person name="Han J."/>
            <person name="Lapidus A."/>
            <person name="Cheng J.-F."/>
            <person name="Goodwin L."/>
            <person name="Pitluck S."/>
            <person name="Peters L."/>
            <person name="Ovchinnikova G."/>
            <person name="Teshima H."/>
            <person name="Detter J.C."/>
            <person name="Han C."/>
            <person name="Tapia R."/>
            <person name="Land M."/>
            <person name="Hauser L."/>
            <person name="Kyrpides N."/>
            <person name="Ivanova N."/>
            <person name="Pagani I."/>
            <person name="Imachi H."/>
            <person name="Tamaki H."/>
            <person name="Sekiguchi Y."/>
            <person name="Kamagata Y."/>
            <person name="Cadillo-Quiroz H."/>
            <person name="Zinder S."/>
            <person name="Liu W.-T."/>
            <person name="Woyke T."/>
        </authorList>
    </citation>
    <scope>NUCLEOTIDE SEQUENCE [LARGE SCALE GENOMIC DNA]</scope>
    <source>
        <strain evidence="3">DSM 22288 / NBRC 105244 / SMSP</strain>
    </source>
</reference>
<dbReference type="EMBL" id="CP003167">
    <property type="protein sequence ID" value="AGB01534.1"/>
    <property type="molecule type" value="Genomic_DNA"/>
</dbReference>
<organism evidence="2 3">
    <name type="scientific">Methanoregula formicica (strain DSM 22288 / NBRC 105244 / SMSP)</name>
    <dbReference type="NCBI Taxonomy" id="593750"/>
    <lineage>
        <taxon>Archaea</taxon>
        <taxon>Methanobacteriati</taxon>
        <taxon>Methanobacteriota</taxon>
        <taxon>Stenosarchaea group</taxon>
        <taxon>Methanomicrobia</taxon>
        <taxon>Methanomicrobiales</taxon>
        <taxon>Methanoregulaceae</taxon>
        <taxon>Methanoregula</taxon>
    </lineage>
</organism>
<dbReference type="Pfam" id="PF09341">
    <property type="entry name" value="Pcc1"/>
    <property type="match status" value="1"/>
</dbReference>
<evidence type="ECO:0008006" key="4">
    <source>
        <dbReference type="Google" id="ProtNLM"/>
    </source>
</evidence>
<accession>L0HEK0</accession>
<dbReference type="AlphaFoldDB" id="L0HEK0"/>
<proteinExistence type="inferred from homology"/>
<dbReference type="InParanoid" id="L0HEK0"/>
<dbReference type="NCBIfam" id="NF011470">
    <property type="entry name" value="PRK14887.1"/>
    <property type="match status" value="1"/>
</dbReference>
<evidence type="ECO:0000256" key="1">
    <source>
        <dbReference type="ARBA" id="ARBA00007073"/>
    </source>
</evidence>
<protein>
    <recommendedName>
        <fullName evidence="4">KEOPS complex Pcc1-like subunit</fullName>
    </recommendedName>
</protein>
<evidence type="ECO:0000313" key="3">
    <source>
        <dbReference type="Proteomes" id="UP000010824"/>
    </source>
</evidence>